<dbReference type="AlphaFoldDB" id="A0A7W6W9W1"/>
<dbReference type="PANTHER" id="PTHR20982">
    <property type="entry name" value="RIBOSOME RECYCLING FACTOR"/>
    <property type="match status" value="1"/>
</dbReference>
<comment type="function">
    <text evidence="5 6">Responsible for the release of ribosomes from messenger RNA at the termination of protein biosynthesis. May increase the efficiency of translation by recycling ribosomes from one round of translation to another.</text>
</comment>
<protein>
    <recommendedName>
        <fullName evidence="6">Ribosome-recycling factor</fullName>
        <shortName evidence="6">RRF</shortName>
    </recommendedName>
    <alternativeName>
        <fullName evidence="6">Ribosome-releasing factor</fullName>
    </alternativeName>
</protein>
<accession>A0A7W6W9W1</accession>
<keyword evidence="4 6" id="KW-0648">Protein biosynthesis</keyword>
<comment type="caution">
    <text evidence="8">The sequence shown here is derived from an EMBL/GenBank/DDBJ whole genome shotgun (WGS) entry which is preliminary data.</text>
</comment>
<keyword evidence="9" id="KW-1185">Reference proteome</keyword>
<dbReference type="Pfam" id="PF01765">
    <property type="entry name" value="RRF"/>
    <property type="match status" value="1"/>
</dbReference>
<evidence type="ECO:0000256" key="3">
    <source>
        <dbReference type="ARBA" id="ARBA00022490"/>
    </source>
</evidence>
<evidence type="ECO:0000256" key="4">
    <source>
        <dbReference type="ARBA" id="ARBA00022917"/>
    </source>
</evidence>
<comment type="similarity">
    <text evidence="2 6">Belongs to the RRF family.</text>
</comment>
<reference evidence="8 9" key="1">
    <citation type="submission" date="2020-08" db="EMBL/GenBank/DDBJ databases">
        <title>Genome sequencing of Purple Non-Sulfur Bacteria from various extreme environments.</title>
        <authorList>
            <person name="Mayer M."/>
        </authorList>
    </citation>
    <scope>NUCLEOTIDE SEQUENCE [LARGE SCALE GENOMIC DNA]</scope>
    <source>
        <strain evidence="8 9">JA131</strain>
    </source>
</reference>
<dbReference type="Proteomes" id="UP000554286">
    <property type="component" value="Unassembled WGS sequence"/>
</dbReference>
<dbReference type="InterPro" id="IPR023584">
    <property type="entry name" value="Ribosome_recyc_fac_dom"/>
</dbReference>
<dbReference type="GO" id="GO:0002184">
    <property type="term" value="P:cytoplasmic translational termination"/>
    <property type="evidence" value="ECO:0007669"/>
    <property type="project" value="TreeGrafter"/>
</dbReference>
<dbReference type="HAMAP" id="MF_00040">
    <property type="entry name" value="RRF"/>
    <property type="match status" value="1"/>
</dbReference>
<organism evidence="8 9">
    <name type="scientific">Roseospira visakhapatnamensis</name>
    <dbReference type="NCBI Taxonomy" id="390880"/>
    <lineage>
        <taxon>Bacteria</taxon>
        <taxon>Pseudomonadati</taxon>
        <taxon>Pseudomonadota</taxon>
        <taxon>Alphaproteobacteria</taxon>
        <taxon>Rhodospirillales</taxon>
        <taxon>Rhodospirillaceae</taxon>
        <taxon>Roseospira</taxon>
    </lineage>
</organism>
<dbReference type="InterPro" id="IPR002661">
    <property type="entry name" value="Ribosome_recyc_fac"/>
</dbReference>
<evidence type="ECO:0000259" key="7">
    <source>
        <dbReference type="Pfam" id="PF01765"/>
    </source>
</evidence>
<dbReference type="NCBIfam" id="TIGR00496">
    <property type="entry name" value="frr"/>
    <property type="match status" value="1"/>
</dbReference>
<dbReference type="SUPFAM" id="SSF55194">
    <property type="entry name" value="Ribosome recycling factor, RRF"/>
    <property type="match status" value="1"/>
</dbReference>
<proteinExistence type="inferred from homology"/>
<evidence type="ECO:0000256" key="2">
    <source>
        <dbReference type="ARBA" id="ARBA00005912"/>
    </source>
</evidence>
<evidence type="ECO:0000313" key="9">
    <source>
        <dbReference type="Proteomes" id="UP000554286"/>
    </source>
</evidence>
<dbReference type="InterPro" id="IPR036191">
    <property type="entry name" value="RRF_sf"/>
</dbReference>
<dbReference type="GO" id="GO:0043023">
    <property type="term" value="F:ribosomal large subunit binding"/>
    <property type="evidence" value="ECO:0007669"/>
    <property type="project" value="TreeGrafter"/>
</dbReference>
<evidence type="ECO:0000256" key="5">
    <source>
        <dbReference type="ARBA" id="ARBA00025050"/>
    </source>
</evidence>
<dbReference type="Gene3D" id="1.10.132.20">
    <property type="entry name" value="Ribosome-recycling factor"/>
    <property type="match status" value="1"/>
</dbReference>
<evidence type="ECO:0000256" key="1">
    <source>
        <dbReference type="ARBA" id="ARBA00004496"/>
    </source>
</evidence>
<sequence>MSEKPADFAALKKDLKHRMDATIEVLKKEFAGLRTGRAHTSLLEPVMVEAYGSPTPLNQVANVSVPEPRMLTVQVWDRTMAKAVEKAIRDAGLGLNPAAEGQTIRVPIPPLNEERRVELTKVAGKYAEHARVAIRNVRRDGMDHLKRMEKDGQISQDEHKKHTVEIQTVTDEAIKSVDDALHQKEQEIMQV</sequence>
<evidence type="ECO:0000313" key="8">
    <source>
        <dbReference type="EMBL" id="MBB4265851.1"/>
    </source>
</evidence>
<dbReference type="FunFam" id="1.10.132.20:FF:000001">
    <property type="entry name" value="Ribosome-recycling factor"/>
    <property type="match status" value="1"/>
</dbReference>
<comment type="subcellular location">
    <subcellularLocation>
        <location evidence="1 6">Cytoplasm</location>
    </subcellularLocation>
</comment>
<gene>
    <name evidence="6" type="primary">frr</name>
    <name evidence="8" type="ORF">GGD89_001476</name>
</gene>
<dbReference type="PANTHER" id="PTHR20982:SF3">
    <property type="entry name" value="MITOCHONDRIAL RIBOSOME RECYCLING FACTOR PSEUDO 1"/>
    <property type="match status" value="1"/>
</dbReference>
<evidence type="ECO:0000256" key="6">
    <source>
        <dbReference type="HAMAP-Rule" id="MF_00040"/>
    </source>
</evidence>
<dbReference type="GO" id="GO:0005829">
    <property type="term" value="C:cytosol"/>
    <property type="evidence" value="ECO:0007669"/>
    <property type="project" value="GOC"/>
</dbReference>
<feature type="domain" description="Ribosome recycling factor" evidence="7">
    <location>
        <begin position="26"/>
        <end position="189"/>
    </location>
</feature>
<dbReference type="CDD" id="cd00520">
    <property type="entry name" value="RRF"/>
    <property type="match status" value="1"/>
</dbReference>
<keyword evidence="3 6" id="KW-0963">Cytoplasm</keyword>
<name>A0A7W6W9W1_9PROT</name>
<dbReference type="Gene3D" id="3.30.1360.40">
    <property type="match status" value="1"/>
</dbReference>
<dbReference type="EMBL" id="JACIGK010000009">
    <property type="protein sequence ID" value="MBB4265851.1"/>
    <property type="molecule type" value="Genomic_DNA"/>
</dbReference>
<dbReference type="FunFam" id="3.30.1360.40:FF:000001">
    <property type="entry name" value="Ribosome-recycling factor"/>
    <property type="match status" value="1"/>
</dbReference>